<evidence type="ECO:0000313" key="2">
    <source>
        <dbReference type="Proteomes" id="UP000266861"/>
    </source>
</evidence>
<name>A0A397JR98_9GLOM</name>
<dbReference type="OrthoDB" id="2441719at2759"/>
<reference evidence="1 2" key="1">
    <citation type="submission" date="2018-08" db="EMBL/GenBank/DDBJ databases">
        <title>Genome and evolution of the arbuscular mycorrhizal fungus Diversispora epigaea (formerly Glomus versiforme) and its bacterial endosymbionts.</title>
        <authorList>
            <person name="Sun X."/>
            <person name="Fei Z."/>
            <person name="Harrison M."/>
        </authorList>
    </citation>
    <scope>NUCLEOTIDE SEQUENCE [LARGE SCALE GENOMIC DNA]</scope>
    <source>
        <strain evidence="1 2">IT104</strain>
    </source>
</reference>
<protein>
    <recommendedName>
        <fullName evidence="3">Protein kinase domain-containing protein</fullName>
    </recommendedName>
</protein>
<dbReference type="AlphaFoldDB" id="A0A397JR98"/>
<dbReference type="Proteomes" id="UP000266861">
    <property type="component" value="Unassembled WGS sequence"/>
</dbReference>
<accession>A0A397JR98</accession>
<keyword evidence="2" id="KW-1185">Reference proteome</keyword>
<dbReference type="SUPFAM" id="SSF56112">
    <property type="entry name" value="Protein kinase-like (PK-like)"/>
    <property type="match status" value="1"/>
</dbReference>
<dbReference type="EMBL" id="PQFF01000013">
    <property type="protein sequence ID" value="RHZ89388.1"/>
    <property type="molecule type" value="Genomic_DNA"/>
</dbReference>
<proteinExistence type="predicted"/>
<organism evidence="1 2">
    <name type="scientific">Diversispora epigaea</name>
    <dbReference type="NCBI Taxonomy" id="1348612"/>
    <lineage>
        <taxon>Eukaryota</taxon>
        <taxon>Fungi</taxon>
        <taxon>Fungi incertae sedis</taxon>
        <taxon>Mucoromycota</taxon>
        <taxon>Glomeromycotina</taxon>
        <taxon>Glomeromycetes</taxon>
        <taxon>Diversisporales</taxon>
        <taxon>Diversisporaceae</taxon>
        <taxon>Diversispora</taxon>
    </lineage>
</organism>
<sequence>MQTFETRSIYAVTLFKKLKCLPNLIQNLEWDIENQKWKKYQAGVEEFNSILWSTRDPETHSYMMVLEYAEDGNLREYLKINFNNINWAQKLYNLWYLSLNLMRIYRISINM</sequence>
<dbReference type="InterPro" id="IPR011009">
    <property type="entry name" value="Kinase-like_dom_sf"/>
</dbReference>
<evidence type="ECO:0000313" key="1">
    <source>
        <dbReference type="EMBL" id="RHZ89388.1"/>
    </source>
</evidence>
<evidence type="ECO:0008006" key="3">
    <source>
        <dbReference type="Google" id="ProtNLM"/>
    </source>
</evidence>
<gene>
    <name evidence="1" type="ORF">Glove_15g16</name>
</gene>
<comment type="caution">
    <text evidence="1">The sequence shown here is derived from an EMBL/GenBank/DDBJ whole genome shotgun (WGS) entry which is preliminary data.</text>
</comment>